<dbReference type="OrthoDB" id="7169664at2"/>
<keyword evidence="1" id="KW-0812">Transmembrane</keyword>
<name>A0A2P2E659_9PROT</name>
<dbReference type="AlphaFoldDB" id="A0A2P2E659"/>
<keyword evidence="1" id="KW-0472">Membrane</keyword>
<dbReference type="Pfam" id="PF09898">
    <property type="entry name" value="DUF2125"/>
    <property type="match status" value="1"/>
</dbReference>
<gene>
    <name evidence="2" type="ORF">PbB2_00208</name>
</gene>
<keyword evidence="1" id="KW-1133">Transmembrane helix</keyword>
<evidence type="ECO:0000256" key="1">
    <source>
        <dbReference type="SAM" id="Phobius"/>
    </source>
</evidence>
<dbReference type="Proteomes" id="UP000245086">
    <property type="component" value="Unassembled WGS sequence"/>
</dbReference>
<dbReference type="EMBL" id="BFBR01000001">
    <property type="protein sequence ID" value="GBF56551.1"/>
    <property type="molecule type" value="Genomic_DNA"/>
</dbReference>
<protein>
    <recommendedName>
        <fullName evidence="4">DUF2125 domain-containing protein</fullName>
    </recommendedName>
</protein>
<proteinExistence type="predicted"/>
<sequence>MTETKTGSIRGLILPLGFGALVFGGYVTYWNLIAQRLQAELSRALPQTEPGKIEINGFPYRVEVRLADFAATSANGFGFAASSLVMAASPFNLNLWALEGALKPRLTLPGGPQRPLTAGDLKASLRLKEGQLARLSITFNRLEAGPANAADTSGWQTGVGAFHLVADPKDITRLALALDVRDLILAGTPEGPAAILGPKIHHVRLTGPISQGQTLLRSARDWSAAGGAFTIMAGELAWGPLSFSKGQGSLKVSADGYWQGSIRGEGALKPEGVAVAGLSAPLDIALENGQARVLGLTAARLPKAFD</sequence>
<evidence type="ECO:0000313" key="2">
    <source>
        <dbReference type="EMBL" id="GBF56551.1"/>
    </source>
</evidence>
<evidence type="ECO:0000313" key="3">
    <source>
        <dbReference type="Proteomes" id="UP000245086"/>
    </source>
</evidence>
<comment type="caution">
    <text evidence="2">The sequence shown here is derived from an EMBL/GenBank/DDBJ whole genome shotgun (WGS) entry which is preliminary data.</text>
</comment>
<keyword evidence="3" id="KW-1185">Reference proteome</keyword>
<feature type="transmembrane region" description="Helical" evidence="1">
    <location>
        <begin position="12"/>
        <end position="32"/>
    </location>
</feature>
<accession>A0A2P2E659</accession>
<dbReference type="RefSeq" id="WP_108983426.1">
    <property type="nucleotide sequence ID" value="NZ_BFBR01000001.1"/>
</dbReference>
<evidence type="ECO:0008006" key="4">
    <source>
        <dbReference type="Google" id="ProtNLM"/>
    </source>
</evidence>
<reference evidence="2 3" key="1">
    <citation type="journal article" date="2018" name="Genome Announc.">
        <title>Draft Genome Sequence of "Candidatus Phycosocius bacilliformis," an Alphaproteobacterial Ectosymbiont of the Hydrocarbon-Producing Green Alga Botryococcus braunii.</title>
        <authorList>
            <person name="Tanabe Y."/>
            <person name="Yamaguchi H."/>
            <person name="Watanabe M.M."/>
        </authorList>
    </citation>
    <scope>NUCLEOTIDE SEQUENCE [LARGE SCALE GENOMIC DNA]</scope>
    <source>
        <strain evidence="2 3">BOTRYCO-2</strain>
    </source>
</reference>
<dbReference type="InterPro" id="IPR018666">
    <property type="entry name" value="DUF2125"/>
</dbReference>
<organism evidence="2 3">
    <name type="scientific">Candidatus Phycosocius bacilliformis</name>
    <dbReference type="NCBI Taxonomy" id="1445552"/>
    <lineage>
        <taxon>Bacteria</taxon>
        <taxon>Pseudomonadati</taxon>
        <taxon>Pseudomonadota</taxon>
        <taxon>Alphaproteobacteria</taxon>
        <taxon>Caulobacterales</taxon>
        <taxon>Caulobacterales incertae sedis</taxon>
        <taxon>Candidatus Phycosocius</taxon>
    </lineage>
</organism>